<organism evidence="1 2">
    <name type="scientific">Vibrio jasicida</name>
    <dbReference type="NCBI Taxonomy" id="766224"/>
    <lineage>
        <taxon>Bacteria</taxon>
        <taxon>Pseudomonadati</taxon>
        <taxon>Pseudomonadota</taxon>
        <taxon>Gammaproteobacteria</taxon>
        <taxon>Vibrionales</taxon>
        <taxon>Vibrionaceae</taxon>
        <taxon>Vibrio</taxon>
    </lineage>
</organism>
<dbReference type="AlphaFoldDB" id="A0AAU9QQN8"/>
<protein>
    <submittedName>
        <fullName evidence="1">Uncharacterized protein</fullName>
    </submittedName>
</protein>
<comment type="caution">
    <text evidence="1">The sequence shown here is derived from an EMBL/GenBank/DDBJ whole genome shotgun (WGS) entry which is preliminary data.</text>
</comment>
<proteinExistence type="predicted"/>
<evidence type="ECO:0000313" key="2">
    <source>
        <dbReference type="Proteomes" id="UP001295462"/>
    </source>
</evidence>
<reference evidence="1" key="1">
    <citation type="submission" date="2022-01" db="EMBL/GenBank/DDBJ databases">
        <authorList>
            <person name="Lagorce A."/>
        </authorList>
    </citation>
    <scope>NUCLEOTIDE SEQUENCE</scope>
    <source>
        <strain evidence="1">Th15_F1_A12</strain>
    </source>
</reference>
<gene>
    <name evidence="1" type="ORF">THF1A12_390028</name>
</gene>
<sequence length="39" mass="4350">MFNTSYDKALSLRSTDIIAGICTPYFYVSSPYTSPLRVA</sequence>
<dbReference type="Proteomes" id="UP001295462">
    <property type="component" value="Unassembled WGS sequence"/>
</dbReference>
<accession>A0AAU9QQN8</accession>
<evidence type="ECO:0000313" key="1">
    <source>
        <dbReference type="EMBL" id="CAH1598985.1"/>
    </source>
</evidence>
<dbReference type="EMBL" id="CAKMUD010000093">
    <property type="protein sequence ID" value="CAH1598985.1"/>
    <property type="molecule type" value="Genomic_DNA"/>
</dbReference>
<name>A0AAU9QQN8_9VIBR</name>